<protein>
    <submittedName>
        <fullName evidence="1">Uncharacterized protein</fullName>
    </submittedName>
</protein>
<proteinExistence type="predicted"/>
<evidence type="ECO:0000313" key="1">
    <source>
        <dbReference type="EMBL" id="GAA4019892.1"/>
    </source>
</evidence>
<comment type="caution">
    <text evidence="1">The sequence shown here is derived from an EMBL/GenBank/DDBJ whole genome shotgun (WGS) entry which is preliminary data.</text>
</comment>
<organism evidence="1 2">
    <name type="scientific">Sphingomonas swuensis</name>
    <dbReference type="NCBI Taxonomy" id="977800"/>
    <lineage>
        <taxon>Bacteria</taxon>
        <taxon>Pseudomonadati</taxon>
        <taxon>Pseudomonadota</taxon>
        <taxon>Alphaproteobacteria</taxon>
        <taxon>Sphingomonadales</taxon>
        <taxon>Sphingomonadaceae</taxon>
        <taxon>Sphingomonas</taxon>
    </lineage>
</organism>
<dbReference type="EMBL" id="BAABBQ010000001">
    <property type="protein sequence ID" value="GAA4019892.1"/>
    <property type="molecule type" value="Genomic_DNA"/>
</dbReference>
<gene>
    <name evidence="1" type="ORF">GCM10022280_20020</name>
</gene>
<evidence type="ECO:0000313" key="2">
    <source>
        <dbReference type="Proteomes" id="UP001500235"/>
    </source>
</evidence>
<dbReference type="Proteomes" id="UP001500235">
    <property type="component" value="Unassembled WGS sequence"/>
</dbReference>
<sequence length="75" mass="7866">MEIMFAEEAAMLVAEPVGLTAREVGQQGPDIIVGALAHLIVKLPEAEIMARGVEGLGPGEDVEVIAVDERAVDVE</sequence>
<accession>A0ABP7T2J3</accession>
<name>A0ABP7T2J3_9SPHN</name>
<keyword evidence="2" id="KW-1185">Reference proteome</keyword>
<reference evidence="2" key="1">
    <citation type="journal article" date="2019" name="Int. J. Syst. Evol. Microbiol.">
        <title>The Global Catalogue of Microorganisms (GCM) 10K type strain sequencing project: providing services to taxonomists for standard genome sequencing and annotation.</title>
        <authorList>
            <consortium name="The Broad Institute Genomics Platform"/>
            <consortium name="The Broad Institute Genome Sequencing Center for Infectious Disease"/>
            <person name="Wu L."/>
            <person name="Ma J."/>
        </authorList>
    </citation>
    <scope>NUCLEOTIDE SEQUENCE [LARGE SCALE GENOMIC DNA]</scope>
    <source>
        <strain evidence="2">JCM 17563</strain>
    </source>
</reference>